<dbReference type="InterPro" id="IPR029058">
    <property type="entry name" value="AB_hydrolase_fold"/>
</dbReference>
<evidence type="ECO:0000259" key="2">
    <source>
        <dbReference type="Pfam" id="PF20434"/>
    </source>
</evidence>
<dbReference type="Gene3D" id="3.40.50.1820">
    <property type="entry name" value="alpha/beta hydrolase"/>
    <property type="match status" value="1"/>
</dbReference>
<proteinExistence type="predicted"/>
<gene>
    <name evidence="3" type="ORF">I4Q42_08170</name>
</gene>
<dbReference type="RefSeq" id="WP_198575574.1">
    <property type="nucleotide sequence ID" value="NZ_JADWOX010000004.1"/>
</dbReference>
<comment type="caution">
    <text evidence="3">The sequence shown here is derived from an EMBL/GenBank/DDBJ whole genome shotgun (WGS) entry which is preliminary data.</text>
</comment>
<evidence type="ECO:0000313" key="4">
    <source>
        <dbReference type="Proteomes" id="UP000639859"/>
    </source>
</evidence>
<keyword evidence="4" id="KW-1185">Reference proteome</keyword>
<dbReference type="SUPFAM" id="SSF53474">
    <property type="entry name" value="alpha/beta-Hydrolases"/>
    <property type="match status" value="1"/>
</dbReference>
<dbReference type="Proteomes" id="UP000639859">
    <property type="component" value="Unassembled WGS sequence"/>
</dbReference>
<dbReference type="InterPro" id="IPR050300">
    <property type="entry name" value="GDXG_lipolytic_enzyme"/>
</dbReference>
<dbReference type="EMBL" id="JADWOX010000004">
    <property type="protein sequence ID" value="MBI1683639.1"/>
    <property type="molecule type" value="Genomic_DNA"/>
</dbReference>
<evidence type="ECO:0000313" key="3">
    <source>
        <dbReference type="EMBL" id="MBI1683639.1"/>
    </source>
</evidence>
<reference evidence="3 4" key="1">
    <citation type="submission" date="2020-11" db="EMBL/GenBank/DDBJ databases">
        <title>genome sequence of strain KACC 18849.</title>
        <authorList>
            <person name="Gao J."/>
            <person name="Zhang X."/>
        </authorList>
    </citation>
    <scope>NUCLEOTIDE SEQUENCE [LARGE SCALE GENOMIC DNA]</scope>
    <source>
        <strain evidence="3 4">KACC 18849</strain>
    </source>
</reference>
<protein>
    <submittedName>
        <fullName evidence="3">Alpha/beta hydrolase fold domain-containing protein</fullName>
    </submittedName>
</protein>
<accession>A0ABS0SW53</accession>
<dbReference type="InterPro" id="IPR049492">
    <property type="entry name" value="BD-FAE-like_dom"/>
</dbReference>
<organism evidence="3 4">
    <name type="scientific">Caulobacter hibisci</name>
    <dbReference type="NCBI Taxonomy" id="2035993"/>
    <lineage>
        <taxon>Bacteria</taxon>
        <taxon>Pseudomonadati</taxon>
        <taxon>Pseudomonadota</taxon>
        <taxon>Alphaproteobacteria</taxon>
        <taxon>Caulobacterales</taxon>
        <taxon>Caulobacteraceae</taxon>
        <taxon>Caulobacter</taxon>
    </lineage>
</organism>
<dbReference type="Pfam" id="PF20434">
    <property type="entry name" value="BD-FAE"/>
    <property type="match status" value="1"/>
</dbReference>
<evidence type="ECO:0000256" key="1">
    <source>
        <dbReference type="ARBA" id="ARBA00022801"/>
    </source>
</evidence>
<name>A0ABS0SW53_9CAUL</name>
<dbReference type="GO" id="GO:0016787">
    <property type="term" value="F:hydrolase activity"/>
    <property type="evidence" value="ECO:0007669"/>
    <property type="project" value="UniProtKB-KW"/>
</dbReference>
<keyword evidence="1 3" id="KW-0378">Hydrolase</keyword>
<feature type="domain" description="BD-FAE-like" evidence="2">
    <location>
        <begin position="20"/>
        <end position="223"/>
    </location>
</feature>
<dbReference type="PANTHER" id="PTHR48081">
    <property type="entry name" value="AB HYDROLASE SUPERFAMILY PROTEIN C4A8.06C"/>
    <property type="match status" value="1"/>
</dbReference>
<sequence length="270" mass="29323">MTLRSDIVFGAAGSAELKGDLYLPDAPGPHPVLVAAPGGAWLRNDKAQLARWGKHLAAQGYAVFAIDYRRSTNGKSFPGNVQDVVEAARLLKREAASLGVDADRIGLLGASAGAHLTALAALAQGQPWLYGETVQFKTLVAVYGVYDLFAHWQADLDKNAALGTDPTHRMLGVDPYEDPQAYVAASPLRHVRYDRNALKVLVIWGQNDHDIAPAQSEAFARALRQARFFVRTLPVPDAGHFWFSEEEVDTPHTAAGRVAPAIVRFLDKHL</sequence>